<reference evidence="2 3" key="1">
    <citation type="submission" date="2024-06" db="EMBL/GenBank/DDBJ databases">
        <title>Genomic Encyclopedia of Type Strains, Phase IV (KMG-IV): sequencing the most valuable type-strain genomes for metagenomic binning, comparative biology and taxonomic classification.</title>
        <authorList>
            <person name="Goeker M."/>
        </authorList>
    </citation>
    <scope>NUCLEOTIDE SEQUENCE [LARGE SCALE GENOMIC DNA]</scope>
    <source>
        <strain evidence="2 3">DSM 21460</strain>
    </source>
</reference>
<accession>A0ABV2J9E9</accession>
<dbReference type="Pfam" id="PF13687">
    <property type="entry name" value="DUF4153"/>
    <property type="match status" value="1"/>
</dbReference>
<keyword evidence="1" id="KW-0812">Transmembrane</keyword>
<feature type="transmembrane region" description="Helical" evidence="1">
    <location>
        <begin position="20"/>
        <end position="37"/>
    </location>
</feature>
<gene>
    <name evidence="2" type="ORF">ABID14_001030</name>
</gene>
<evidence type="ECO:0000313" key="2">
    <source>
        <dbReference type="EMBL" id="MET3617401.1"/>
    </source>
</evidence>
<feature type="transmembrane region" description="Helical" evidence="1">
    <location>
        <begin position="191"/>
        <end position="210"/>
    </location>
</feature>
<dbReference type="EMBL" id="JBEPMA010000004">
    <property type="protein sequence ID" value="MET3617401.1"/>
    <property type="molecule type" value="Genomic_DNA"/>
</dbReference>
<dbReference type="InterPro" id="IPR025291">
    <property type="entry name" value="DUF4153"/>
</dbReference>
<protein>
    <recommendedName>
        <fullName evidence="4">DUF4153 domain-containing protein</fullName>
    </recommendedName>
</protein>
<evidence type="ECO:0000256" key="1">
    <source>
        <dbReference type="SAM" id="Phobius"/>
    </source>
</evidence>
<sequence>MQIFNVKLFNFTNLKNTFKRFPLVILSAALTSFFYIMSTFDLGKTGENFYLKLAFLSLFAIFLFAFMNLFNEGLTNYFDLNNVKKNKFFTIISYALCPPILYGIYEVINDDVEVLSTIDSQFMYFTFLFTFVVGTAFIAKFYFHRDYVAYFTKLMTSFVVSNIYSVIVFIGISAIIFALDKLFKISFNSIIYFRTAILVFVLFNVVTFLSDFPKTKDSYIDYKYATPFRILLIYIMLPIIIIYTAILIVYFLKILIFWVIPQGIIVHLVLWFSIFCVFYMFFISRIDTNTFVNKFKKIFPFFIFPLLAMMFFALFIRINEYGLTENRYLVMAAGIWIFLSMIYYLLYKDNSNITIPILLSIILLLTSIGPISATRLTIKSQRARFISVLKRNDMISDNRIIPNPDVNSVDKKRIMGILNFMSNGKRLDKLPYLPVNFVNADDNIKQVFGFDGTGIYTDVYLGYMLNEDYNPKEPSELAPIDIEGFKSLVVVDISSEGTIYSDYKFIHKNSEIDIYEFSSEEDEFKKIHTIDLRELKDKLRTLRKTEEAIKPEDLEIEFPGHKIIFTNLYFPTEDEFDDVYLNFYLLRS</sequence>
<feature type="transmembrane region" description="Helical" evidence="1">
    <location>
        <begin position="155"/>
        <end position="179"/>
    </location>
</feature>
<evidence type="ECO:0008006" key="4">
    <source>
        <dbReference type="Google" id="ProtNLM"/>
    </source>
</evidence>
<keyword evidence="3" id="KW-1185">Reference proteome</keyword>
<keyword evidence="1" id="KW-0472">Membrane</keyword>
<comment type="caution">
    <text evidence="2">The sequence shown here is derived from an EMBL/GenBank/DDBJ whole genome shotgun (WGS) entry which is preliminary data.</text>
</comment>
<evidence type="ECO:0000313" key="3">
    <source>
        <dbReference type="Proteomes" id="UP001549162"/>
    </source>
</evidence>
<feature type="transmembrane region" description="Helical" evidence="1">
    <location>
        <begin position="264"/>
        <end position="286"/>
    </location>
</feature>
<proteinExistence type="predicted"/>
<feature type="transmembrane region" description="Helical" evidence="1">
    <location>
        <begin position="353"/>
        <end position="374"/>
    </location>
</feature>
<dbReference type="RefSeq" id="WP_354367812.1">
    <property type="nucleotide sequence ID" value="NZ_JBEPMA010000004.1"/>
</dbReference>
<feature type="transmembrane region" description="Helical" evidence="1">
    <location>
        <begin position="120"/>
        <end position="143"/>
    </location>
</feature>
<dbReference type="Proteomes" id="UP001549162">
    <property type="component" value="Unassembled WGS sequence"/>
</dbReference>
<keyword evidence="1" id="KW-1133">Transmembrane helix</keyword>
<feature type="transmembrane region" description="Helical" evidence="1">
    <location>
        <begin position="49"/>
        <end position="68"/>
    </location>
</feature>
<organism evidence="2 3">
    <name type="scientific">Peptoniphilus olsenii</name>
    <dbReference type="NCBI Taxonomy" id="411570"/>
    <lineage>
        <taxon>Bacteria</taxon>
        <taxon>Bacillati</taxon>
        <taxon>Bacillota</taxon>
        <taxon>Tissierellia</taxon>
        <taxon>Tissierellales</taxon>
        <taxon>Peptoniphilaceae</taxon>
        <taxon>Peptoniphilus</taxon>
    </lineage>
</organism>
<feature type="transmembrane region" description="Helical" evidence="1">
    <location>
        <begin position="328"/>
        <end position="347"/>
    </location>
</feature>
<feature type="transmembrane region" description="Helical" evidence="1">
    <location>
        <begin position="230"/>
        <end position="252"/>
    </location>
</feature>
<name>A0ABV2J9E9_9FIRM</name>
<feature type="transmembrane region" description="Helical" evidence="1">
    <location>
        <begin position="298"/>
        <end position="316"/>
    </location>
</feature>
<feature type="transmembrane region" description="Helical" evidence="1">
    <location>
        <begin position="88"/>
        <end position="108"/>
    </location>
</feature>